<organism>
    <name type="scientific">Culex quinquefasciatus</name>
    <name type="common">Southern house mosquito</name>
    <name type="synonym">Culex pungens</name>
    <dbReference type="NCBI Taxonomy" id="7176"/>
    <lineage>
        <taxon>Eukaryota</taxon>
        <taxon>Metazoa</taxon>
        <taxon>Ecdysozoa</taxon>
        <taxon>Arthropoda</taxon>
        <taxon>Hexapoda</taxon>
        <taxon>Insecta</taxon>
        <taxon>Pterygota</taxon>
        <taxon>Neoptera</taxon>
        <taxon>Endopterygota</taxon>
        <taxon>Diptera</taxon>
        <taxon>Nematocera</taxon>
        <taxon>Culicoidea</taxon>
        <taxon>Culicidae</taxon>
        <taxon>Culicinae</taxon>
        <taxon>Culicini</taxon>
        <taxon>Culex</taxon>
        <taxon>Culex</taxon>
    </lineage>
</organism>
<dbReference type="InParanoid" id="B0X6H3"/>
<evidence type="ECO:0000259" key="12">
    <source>
        <dbReference type="Pfam" id="PF05649"/>
    </source>
</evidence>
<dbReference type="MEROPS" id="M13.A02"/>
<dbReference type="InterPro" id="IPR008753">
    <property type="entry name" value="Peptidase_M13_N"/>
</dbReference>
<feature type="region of interest" description="Disordered" evidence="9">
    <location>
        <begin position="254"/>
        <end position="281"/>
    </location>
</feature>
<dbReference type="PANTHER" id="PTHR11733:SF133">
    <property type="entry name" value="PHOSPHATE-REGULATING NEUTRAL ENDOPEPTIDASE PHEX"/>
    <property type="match status" value="1"/>
</dbReference>
<dbReference type="VEuPathDB" id="VectorBase:CQUJHB014733"/>
<dbReference type="GO" id="GO:0016485">
    <property type="term" value="P:protein processing"/>
    <property type="evidence" value="ECO:0007669"/>
    <property type="project" value="TreeGrafter"/>
</dbReference>
<feature type="domain" description="Peptidase M13 C-terminal" evidence="11">
    <location>
        <begin position="583"/>
        <end position="787"/>
    </location>
</feature>
<keyword evidence="4" id="KW-0645">Protease</keyword>
<dbReference type="Gene3D" id="3.40.390.10">
    <property type="entry name" value="Collagenase (Catalytic Domain)"/>
    <property type="match status" value="1"/>
</dbReference>
<dbReference type="Gene3D" id="1.10.1380.10">
    <property type="entry name" value="Neutral endopeptidase , domain2"/>
    <property type="match status" value="1"/>
</dbReference>
<comment type="cofactor">
    <cofactor evidence="1">
        <name>Zn(2+)</name>
        <dbReference type="ChEBI" id="CHEBI:29105"/>
    </cofactor>
</comment>
<dbReference type="Pfam" id="PF01431">
    <property type="entry name" value="Peptidase_M13"/>
    <property type="match status" value="1"/>
</dbReference>
<evidence type="ECO:0000256" key="6">
    <source>
        <dbReference type="ARBA" id="ARBA00022801"/>
    </source>
</evidence>
<keyword evidence="7" id="KW-0862">Zinc</keyword>
<dbReference type="GO" id="GO:0005886">
    <property type="term" value="C:plasma membrane"/>
    <property type="evidence" value="ECO:0007669"/>
    <property type="project" value="UniProtKB-SubCell"/>
</dbReference>
<dbReference type="EnsemblMetazoa" id="CPIJ014904-RA">
    <property type="protein sequence ID" value="CPIJ014904-PA"/>
    <property type="gene ID" value="CPIJ014904"/>
</dbReference>
<proteinExistence type="inferred from homology"/>
<dbReference type="PROSITE" id="PS51885">
    <property type="entry name" value="NEPRILYSIN"/>
    <property type="match status" value="1"/>
</dbReference>
<dbReference type="eggNOG" id="KOG3624">
    <property type="taxonomic scope" value="Eukaryota"/>
</dbReference>
<keyword evidence="5" id="KW-0479">Metal-binding</keyword>
<dbReference type="EMBL" id="DS232413">
    <property type="protein sequence ID" value="EDS41456.1"/>
    <property type="molecule type" value="Genomic_DNA"/>
</dbReference>
<feature type="compositionally biased region" description="Acidic residues" evidence="9">
    <location>
        <begin position="260"/>
        <end position="280"/>
    </location>
</feature>
<reference evidence="13" key="1">
    <citation type="submission" date="2007-03" db="EMBL/GenBank/DDBJ databases">
        <title>Annotation of Culex pipiens quinquefasciatus.</title>
        <authorList>
            <consortium name="The Broad Institute Genome Sequencing Platform"/>
            <person name="Atkinson P.W."/>
            <person name="Hemingway J."/>
            <person name="Christensen B.M."/>
            <person name="Higgs S."/>
            <person name="Kodira C."/>
            <person name="Hannick L."/>
            <person name="Megy K."/>
            <person name="O'Leary S."/>
            <person name="Pearson M."/>
            <person name="Haas B.J."/>
            <person name="Mauceli E."/>
            <person name="Wortman J.R."/>
            <person name="Lee N.H."/>
            <person name="Guigo R."/>
            <person name="Stanke M."/>
            <person name="Alvarado L."/>
            <person name="Amedeo P."/>
            <person name="Antoine C.H."/>
            <person name="Arensburger P."/>
            <person name="Bidwell S.L."/>
            <person name="Crawford M."/>
            <person name="Camaro F."/>
            <person name="Devon K."/>
            <person name="Engels R."/>
            <person name="Hammond M."/>
            <person name="Howarth C."/>
            <person name="Koehrsen M."/>
            <person name="Lawson D."/>
            <person name="Montgomery P."/>
            <person name="Nene V."/>
            <person name="Nusbaum C."/>
            <person name="Puiu D."/>
            <person name="Romero-Severson J."/>
            <person name="Severson D.W."/>
            <person name="Shumway M."/>
            <person name="Sisk P."/>
            <person name="Stolte C."/>
            <person name="Zeng Q."/>
            <person name="Eisenstadt E."/>
            <person name="Fraser-Liggett C."/>
            <person name="Strausberg R."/>
            <person name="Galagan J."/>
            <person name="Birren B."/>
            <person name="Collins F.H."/>
        </authorList>
    </citation>
    <scope>NUCLEOTIDE SEQUENCE [LARGE SCALE GENOMIC DNA]</scope>
    <source>
        <strain evidence="13">JHB</strain>
    </source>
</reference>
<name>B0X6H3_CULQU</name>
<dbReference type="VEuPathDB" id="VectorBase:CPIJ014904"/>
<dbReference type="InterPro" id="IPR042089">
    <property type="entry name" value="Peptidase_M13_dom_2"/>
</dbReference>
<dbReference type="KEGG" id="cqu:CpipJ_CPIJ014904"/>
<dbReference type="InterPro" id="IPR000718">
    <property type="entry name" value="Peptidase_M13"/>
</dbReference>
<evidence type="ECO:0000256" key="5">
    <source>
        <dbReference type="ARBA" id="ARBA00022723"/>
    </source>
</evidence>
<evidence type="ECO:0000256" key="9">
    <source>
        <dbReference type="SAM" id="MobiDB-lite"/>
    </source>
</evidence>
<evidence type="ECO:0000256" key="1">
    <source>
        <dbReference type="ARBA" id="ARBA00001947"/>
    </source>
</evidence>
<evidence type="ECO:0000256" key="2">
    <source>
        <dbReference type="ARBA" id="ARBA00004401"/>
    </source>
</evidence>
<keyword evidence="15" id="KW-1185">Reference proteome</keyword>
<evidence type="ECO:0000256" key="3">
    <source>
        <dbReference type="ARBA" id="ARBA00007357"/>
    </source>
</evidence>
<keyword evidence="6" id="KW-0378">Hydrolase</keyword>
<dbReference type="SUPFAM" id="SSF55486">
    <property type="entry name" value="Metalloproteases ('zincins'), catalytic domain"/>
    <property type="match status" value="1"/>
</dbReference>
<dbReference type="InterPro" id="IPR024079">
    <property type="entry name" value="MetalloPept_cat_dom_sf"/>
</dbReference>
<keyword evidence="10" id="KW-0812">Transmembrane</keyword>
<protein>
    <submittedName>
        <fullName evidence="13 14">Neprilysin</fullName>
    </submittedName>
</protein>
<reference evidence="14" key="2">
    <citation type="submission" date="2021-02" db="UniProtKB">
        <authorList>
            <consortium name="EnsemblMetazoa"/>
        </authorList>
    </citation>
    <scope>IDENTIFICATION</scope>
    <source>
        <strain evidence="14">JHB</strain>
    </source>
</reference>
<evidence type="ECO:0000313" key="13">
    <source>
        <dbReference type="EMBL" id="EDS41456.1"/>
    </source>
</evidence>
<keyword evidence="10" id="KW-1133">Transmembrane helix</keyword>
<dbReference type="STRING" id="7176.B0X6H3"/>
<evidence type="ECO:0000256" key="4">
    <source>
        <dbReference type="ARBA" id="ARBA00022670"/>
    </source>
</evidence>
<dbReference type="HOGENOM" id="CLU_006187_4_3_1"/>
<keyword evidence="10" id="KW-0472">Membrane</keyword>
<dbReference type="GO" id="GO:0004222">
    <property type="term" value="F:metalloendopeptidase activity"/>
    <property type="evidence" value="ECO:0007669"/>
    <property type="project" value="InterPro"/>
</dbReference>
<dbReference type="Proteomes" id="UP000002320">
    <property type="component" value="Unassembled WGS sequence"/>
</dbReference>
<dbReference type="InterPro" id="IPR018497">
    <property type="entry name" value="Peptidase_M13_C"/>
</dbReference>
<sequence length="788" mass="91030">MMSETAEDRFIALSVEAAAKTKSSSSKHLTVIIRKEDSGCHVFCRRFFMCILLLAVVFLTSIIYGIYYFANTLPDVCHSKECLRSAATLKQNMNLQVDPCEDFYGYVCGNWADDHPRPENHIANSWYQERQLKIFRNIRSQLERNASRTDPKPVAQARTMYQACLNYDAREKEGAKVIAKYLQEFGLPTLPTLLNHTRFGPRRYKFDWIATVARIQRKLGLNVLIGFDIVMDQEDRNWNRLTLEYHYSPDLLNFPSSVEPVEEEEEPEDEDDNDADDGPDAAELADGFLKIAEAINPGFNGSKYEASFMTLGETYMDFFNQLPGRKADDADEPEEEQLSYYTVQELQNITDAYIAPDKPYPIWQHYLDELFAPFPGAKPTPQDKLQMSDENIDFLKKLVRVVSRQPIQVVELYIWGLVTTYIVSHEYNELETEEDCAKNVQTLMGLAVSYAIADKNFLEGTKPRVEAMLNDIRDEFNQMVLETNWMDAYTKYATLEKSKSMESLIGFPEWILDVRKLEEHYEGVSWVYWVKALLNVVILQLQIKKNRHLENWVSAIEFLMKDRLQTWRVKNEKYWDMDPTEVNAFNVQNRNAINIPVAIIQYPFYFLGLEALNYGALGEILGHELTHGFDDSGRNYDKYGNEKRWWSNHTLQEYDKRADCLVKQYSKYYLAEAKGFINGTRTLGENIADNGGIREAFRAYRAYVKRNGPEPMLPGFDDFSHEQLFFISFGNQNCEVVSPAGAAAILQDEHSPSKFRVKGVLSNMAEFSEVFQCAPGRPMNPEKKCRVW</sequence>
<accession>B0X6H3</accession>
<evidence type="ECO:0000256" key="7">
    <source>
        <dbReference type="ARBA" id="ARBA00022833"/>
    </source>
</evidence>
<gene>
    <name evidence="14" type="primary">6048308</name>
    <name evidence="13" type="ORF">CpipJ_CPIJ014904</name>
</gene>
<dbReference type="GO" id="GO:0046872">
    <property type="term" value="F:metal ion binding"/>
    <property type="evidence" value="ECO:0007669"/>
    <property type="project" value="UniProtKB-KW"/>
</dbReference>
<dbReference type="Pfam" id="PF05649">
    <property type="entry name" value="Peptidase_M13_N"/>
    <property type="match status" value="1"/>
</dbReference>
<dbReference type="CDD" id="cd08662">
    <property type="entry name" value="M13"/>
    <property type="match status" value="1"/>
</dbReference>
<keyword evidence="8" id="KW-0482">Metalloprotease</keyword>
<evidence type="ECO:0000313" key="14">
    <source>
        <dbReference type="EnsemblMetazoa" id="CPIJ014904-PA"/>
    </source>
</evidence>
<comment type="subcellular location">
    <subcellularLocation>
        <location evidence="2">Cell membrane</location>
        <topology evidence="2">Single-pass type II membrane protein</topology>
    </subcellularLocation>
</comment>
<dbReference type="OrthoDB" id="7754133at2759"/>
<evidence type="ECO:0000256" key="10">
    <source>
        <dbReference type="SAM" id="Phobius"/>
    </source>
</evidence>
<dbReference type="PRINTS" id="PR00786">
    <property type="entry name" value="NEPRILYSIN"/>
</dbReference>
<evidence type="ECO:0000259" key="11">
    <source>
        <dbReference type="Pfam" id="PF01431"/>
    </source>
</evidence>
<feature type="transmembrane region" description="Helical" evidence="10">
    <location>
        <begin position="47"/>
        <end position="70"/>
    </location>
</feature>
<dbReference type="OMA" id="VCHSKEC"/>
<dbReference type="AlphaFoldDB" id="B0X6H3"/>
<comment type="similarity">
    <text evidence="3">Belongs to the peptidase M13 family.</text>
</comment>
<evidence type="ECO:0000256" key="8">
    <source>
        <dbReference type="ARBA" id="ARBA00023049"/>
    </source>
</evidence>
<feature type="domain" description="Peptidase M13 N-terminal" evidence="12">
    <location>
        <begin position="99"/>
        <end position="508"/>
    </location>
</feature>
<evidence type="ECO:0000313" key="15">
    <source>
        <dbReference type="Proteomes" id="UP000002320"/>
    </source>
</evidence>
<dbReference type="PANTHER" id="PTHR11733">
    <property type="entry name" value="ZINC METALLOPROTEASE FAMILY M13 NEPRILYSIN-RELATED"/>
    <property type="match status" value="1"/>
</dbReference>